<keyword evidence="7" id="KW-0479">Metal-binding</keyword>
<dbReference type="GO" id="GO:0008270">
    <property type="term" value="F:zinc ion binding"/>
    <property type="evidence" value="ECO:0007669"/>
    <property type="project" value="TreeGrafter"/>
</dbReference>
<dbReference type="PANTHER" id="PTHR33202:SF19">
    <property type="entry name" value="FERRIC UPTAKE REGULATION PROTEIN"/>
    <property type="match status" value="1"/>
</dbReference>
<comment type="cofactor">
    <cofactor evidence="7">
        <name>Zn(2+)</name>
        <dbReference type="ChEBI" id="CHEBI:29105"/>
    </cofactor>
    <text evidence="7">Binds 1 zinc ion per subunit.</text>
</comment>
<feature type="compositionally biased region" description="Acidic residues" evidence="9">
    <location>
        <begin position="180"/>
        <end position="189"/>
    </location>
</feature>
<feature type="binding site" evidence="7">
    <location>
        <position position="101"/>
    </location>
    <ligand>
        <name>Zn(2+)</name>
        <dbReference type="ChEBI" id="CHEBI:29105"/>
    </ligand>
</feature>
<dbReference type="EMBL" id="RCBY01000096">
    <property type="protein sequence ID" value="RQH39013.1"/>
    <property type="molecule type" value="Genomic_DNA"/>
</dbReference>
<keyword evidence="2" id="KW-0678">Repressor</keyword>
<dbReference type="AlphaFoldDB" id="A0A3N6P9D7"/>
<evidence type="ECO:0000256" key="6">
    <source>
        <dbReference type="ARBA" id="ARBA00023163"/>
    </source>
</evidence>
<dbReference type="RefSeq" id="WP_124146387.1">
    <property type="nucleotide sequence ID" value="NZ_CAWOKI010000155.1"/>
</dbReference>
<proteinExistence type="inferred from homology"/>
<dbReference type="InterPro" id="IPR036388">
    <property type="entry name" value="WH-like_DNA-bd_sf"/>
</dbReference>
<keyword evidence="5" id="KW-0238">DNA-binding</keyword>
<dbReference type="GO" id="GO:0000976">
    <property type="term" value="F:transcription cis-regulatory region binding"/>
    <property type="evidence" value="ECO:0007669"/>
    <property type="project" value="TreeGrafter"/>
</dbReference>
<evidence type="ECO:0000256" key="2">
    <source>
        <dbReference type="ARBA" id="ARBA00022491"/>
    </source>
</evidence>
<feature type="region of interest" description="Disordered" evidence="9">
    <location>
        <begin position="164"/>
        <end position="189"/>
    </location>
</feature>
<dbReference type="InterPro" id="IPR002481">
    <property type="entry name" value="FUR"/>
</dbReference>
<keyword evidence="8" id="KW-0408">Iron</keyword>
<feature type="binding site" evidence="8">
    <location>
        <position position="93"/>
    </location>
    <ligand>
        <name>Fe cation</name>
        <dbReference type="ChEBI" id="CHEBI:24875"/>
    </ligand>
</feature>
<dbReference type="Gene3D" id="3.30.1490.190">
    <property type="match status" value="1"/>
</dbReference>
<evidence type="ECO:0000313" key="10">
    <source>
        <dbReference type="EMBL" id="RQH39013.1"/>
    </source>
</evidence>
<gene>
    <name evidence="10" type="ORF">D5R40_17185</name>
</gene>
<dbReference type="GO" id="GO:0045892">
    <property type="term" value="P:negative regulation of DNA-templated transcription"/>
    <property type="evidence" value="ECO:0007669"/>
    <property type="project" value="TreeGrafter"/>
</dbReference>
<evidence type="ECO:0000256" key="1">
    <source>
        <dbReference type="ARBA" id="ARBA00007957"/>
    </source>
</evidence>
<dbReference type="GO" id="GO:0003700">
    <property type="term" value="F:DNA-binding transcription factor activity"/>
    <property type="evidence" value="ECO:0007669"/>
    <property type="project" value="InterPro"/>
</dbReference>
<evidence type="ECO:0000313" key="11">
    <source>
        <dbReference type="Proteomes" id="UP000269154"/>
    </source>
</evidence>
<comment type="caution">
    <text evidence="10">The sequence shown here is derived from an EMBL/GenBank/DDBJ whole genome shotgun (WGS) entry which is preliminary data.</text>
</comment>
<reference evidence="10 11" key="1">
    <citation type="journal article" date="2018" name="ACS Chem. Biol.">
        <title>Ketoreductase domain dysfunction expands chemodiversity: malyngamide biosynthesis in the cyanobacterium Okeania hirsuta.</title>
        <authorList>
            <person name="Moss N.A."/>
            <person name="Leao T."/>
            <person name="Rankin M."/>
            <person name="McCullough T.M."/>
            <person name="Qu P."/>
            <person name="Korobeynikov A."/>
            <person name="Smith J.L."/>
            <person name="Gerwick L."/>
            <person name="Gerwick W.H."/>
        </authorList>
    </citation>
    <scope>NUCLEOTIDE SEQUENCE [LARGE SCALE GENOMIC DNA]</scope>
    <source>
        <strain evidence="10 11">PAB10Feb10-1</strain>
    </source>
</reference>
<evidence type="ECO:0000256" key="9">
    <source>
        <dbReference type="SAM" id="MobiDB-lite"/>
    </source>
</evidence>
<keyword evidence="11" id="KW-1185">Reference proteome</keyword>
<dbReference type="Gene3D" id="1.10.10.10">
    <property type="entry name" value="Winged helix-like DNA-binding domain superfamily/Winged helix DNA-binding domain"/>
    <property type="match status" value="1"/>
</dbReference>
<comment type="similarity">
    <text evidence="1">Belongs to the Fur family.</text>
</comment>
<evidence type="ECO:0000256" key="8">
    <source>
        <dbReference type="PIRSR" id="PIRSR602481-2"/>
    </source>
</evidence>
<evidence type="ECO:0000256" key="7">
    <source>
        <dbReference type="PIRSR" id="PIRSR602481-1"/>
    </source>
</evidence>
<organism evidence="10 11">
    <name type="scientific">Okeania hirsuta</name>
    <dbReference type="NCBI Taxonomy" id="1458930"/>
    <lineage>
        <taxon>Bacteria</taxon>
        <taxon>Bacillati</taxon>
        <taxon>Cyanobacteriota</taxon>
        <taxon>Cyanophyceae</taxon>
        <taxon>Oscillatoriophycideae</taxon>
        <taxon>Oscillatoriales</taxon>
        <taxon>Microcoleaceae</taxon>
        <taxon>Okeania</taxon>
    </lineage>
</organism>
<dbReference type="Pfam" id="PF01475">
    <property type="entry name" value="FUR"/>
    <property type="match status" value="1"/>
</dbReference>
<dbReference type="PANTHER" id="PTHR33202">
    <property type="entry name" value="ZINC UPTAKE REGULATION PROTEIN"/>
    <property type="match status" value="1"/>
</dbReference>
<dbReference type="CDD" id="cd07153">
    <property type="entry name" value="Fur_like"/>
    <property type="match status" value="1"/>
</dbReference>
<dbReference type="GO" id="GO:1900376">
    <property type="term" value="P:regulation of secondary metabolite biosynthetic process"/>
    <property type="evidence" value="ECO:0007669"/>
    <property type="project" value="TreeGrafter"/>
</dbReference>
<keyword evidence="6" id="KW-0804">Transcription</keyword>
<dbReference type="Proteomes" id="UP000269154">
    <property type="component" value="Unassembled WGS sequence"/>
</dbReference>
<feature type="binding site" evidence="7">
    <location>
        <position position="141"/>
    </location>
    <ligand>
        <name>Zn(2+)</name>
        <dbReference type="ChEBI" id="CHEBI:29105"/>
    </ligand>
</feature>
<evidence type="ECO:0000256" key="4">
    <source>
        <dbReference type="ARBA" id="ARBA00023015"/>
    </source>
</evidence>
<dbReference type="OrthoDB" id="8659436at2"/>
<comment type="cofactor">
    <cofactor evidence="8">
        <name>Mn(2+)</name>
        <dbReference type="ChEBI" id="CHEBI:29035"/>
    </cofactor>
    <cofactor evidence="8">
        <name>Fe(2+)</name>
        <dbReference type="ChEBI" id="CHEBI:29033"/>
    </cofactor>
    <text evidence="8">Binds 1 Mn(2+) or Fe(2+) ion per subunit.</text>
</comment>
<keyword evidence="3 7" id="KW-0862">Zinc</keyword>
<sequence length="189" mass="22165">MVFYQHDSLKSELNQRGWRLTPQRETILQMFQHLPQGKHLNAEEIYNLLLYQQEKISLSTVYRTLHLLTKVGILRELELAEGHKHYEINSPNHRKHHHIVCLQCHKTFEFNDDSITKISQKQAEKEGVEMLDCQLTVHAVCIEALRKGWPALVPTSWSCPRTHLQKMSNSSSNHQKVKLEEEEELPNVQ</sequence>
<dbReference type="InterPro" id="IPR043135">
    <property type="entry name" value="Fur_C"/>
</dbReference>
<feature type="compositionally biased region" description="Polar residues" evidence="9">
    <location>
        <begin position="164"/>
        <end position="174"/>
    </location>
</feature>
<keyword evidence="4" id="KW-0805">Transcription regulation</keyword>
<feature type="binding site" evidence="7">
    <location>
        <position position="104"/>
    </location>
    <ligand>
        <name>Zn(2+)</name>
        <dbReference type="ChEBI" id="CHEBI:29105"/>
    </ligand>
</feature>
<dbReference type="SUPFAM" id="SSF46785">
    <property type="entry name" value="Winged helix' DNA-binding domain"/>
    <property type="match status" value="1"/>
</dbReference>
<evidence type="ECO:0000256" key="3">
    <source>
        <dbReference type="ARBA" id="ARBA00022833"/>
    </source>
</evidence>
<dbReference type="InterPro" id="IPR036390">
    <property type="entry name" value="WH_DNA-bd_sf"/>
</dbReference>
<evidence type="ECO:0000256" key="5">
    <source>
        <dbReference type="ARBA" id="ARBA00023125"/>
    </source>
</evidence>
<accession>A0A3N6P9D7</accession>
<name>A0A3N6P9D7_9CYAN</name>
<protein>
    <submittedName>
        <fullName evidence="10">Transcriptional repressor</fullName>
    </submittedName>
</protein>